<dbReference type="EMBL" id="SJKB01000016">
    <property type="protein sequence ID" value="TCC55119.1"/>
    <property type="molecule type" value="Genomic_DNA"/>
</dbReference>
<organism evidence="2 3">
    <name type="scientific">Kribbella pittospori</name>
    <dbReference type="NCBI Taxonomy" id="722689"/>
    <lineage>
        <taxon>Bacteria</taxon>
        <taxon>Bacillati</taxon>
        <taxon>Actinomycetota</taxon>
        <taxon>Actinomycetes</taxon>
        <taxon>Propionibacteriales</taxon>
        <taxon>Kribbellaceae</taxon>
        <taxon>Kribbella</taxon>
    </lineage>
</organism>
<comment type="caution">
    <text evidence="2">The sequence shown here is derived from an EMBL/GenBank/DDBJ whole genome shotgun (WGS) entry which is preliminary data.</text>
</comment>
<feature type="transmembrane region" description="Helical" evidence="1">
    <location>
        <begin position="36"/>
        <end position="59"/>
    </location>
</feature>
<proteinExistence type="predicted"/>
<protein>
    <submittedName>
        <fullName evidence="2">Uncharacterized protein</fullName>
    </submittedName>
</protein>
<reference evidence="2 3" key="1">
    <citation type="submission" date="2019-02" db="EMBL/GenBank/DDBJ databases">
        <title>Kribbella capetownensis sp. nov. and Kribbella speibonae sp. nov., isolated from soil.</title>
        <authorList>
            <person name="Curtis S.M."/>
            <person name="Norton I."/>
            <person name="Everest G.J."/>
            <person name="Meyers P.R."/>
        </authorList>
    </citation>
    <scope>NUCLEOTIDE SEQUENCE [LARGE SCALE GENOMIC DNA]</scope>
    <source>
        <strain evidence="2 3">NRRL B-24813</strain>
    </source>
</reference>
<keyword evidence="1" id="KW-1133">Transmembrane helix</keyword>
<keyword evidence="3" id="KW-1185">Reference proteome</keyword>
<evidence type="ECO:0000313" key="2">
    <source>
        <dbReference type="EMBL" id="TCC55119.1"/>
    </source>
</evidence>
<dbReference type="OrthoDB" id="3627404at2"/>
<accession>A0A4R0K683</accession>
<name>A0A4R0K683_9ACTN</name>
<gene>
    <name evidence="2" type="ORF">E0H73_36625</name>
</gene>
<evidence type="ECO:0000256" key="1">
    <source>
        <dbReference type="SAM" id="Phobius"/>
    </source>
</evidence>
<evidence type="ECO:0000313" key="3">
    <source>
        <dbReference type="Proteomes" id="UP000291144"/>
    </source>
</evidence>
<keyword evidence="1" id="KW-0472">Membrane</keyword>
<dbReference type="Proteomes" id="UP000291144">
    <property type="component" value="Unassembled WGS sequence"/>
</dbReference>
<sequence>MADRGIRQLRRELVEHEFETRAVQQSAPEGSKGDPATVGTIAVALGGAGGAVSVLMAVLKDWLGRRSGSQAIKLTIGEDSIELDRATAGERQQLIEAFLRKHESS</sequence>
<dbReference type="InterPro" id="IPR045428">
    <property type="entry name" value="EACC1"/>
</dbReference>
<dbReference type="Pfam" id="PF19953">
    <property type="entry name" value="EACC1"/>
    <property type="match status" value="1"/>
</dbReference>
<keyword evidence="1" id="KW-0812">Transmembrane</keyword>
<dbReference type="AlphaFoldDB" id="A0A4R0K683"/>